<feature type="transmembrane region" description="Helical" evidence="1">
    <location>
        <begin position="91"/>
        <end position="109"/>
    </location>
</feature>
<dbReference type="EMBL" id="CP117167">
    <property type="protein sequence ID" value="WCT10966.1"/>
    <property type="molecule type" value="Genomic_DNA"/>
</dbReference>
<organism evidence="2 3">
    <name type="scientific">Mucilaginibacter jinjuensis</name>
    <dbReference type="NCBI Taxonomy" id="1176721"/>
    <lineage>
        <taxon>Bacteria</taxon>
        <taxon>Pseudomonadati</taxon>
        <taxon>Bacteroidota</taxon>
        <taxon>Sphingobacteriia</taxon>
        <taxon>Sphingobacteriales</taxon>
        <taxon>Sphingobacteriaceae</taxon>
        <taxon>Mucilaginibacter</taxon>
    </lineage>
</organism>
<feature type="transmembrane region" description="Helical" evidence="1">
    <location>
        <begin position="188"/>
        <end position="209"/>
    </location>
</feature>
<feature type="transmembrane region" description="Helical" evidence="1">
    <location>
        <begin position="6"/>
        <end position="24"/>
    </location>
</feature>
<keyword evidence="1" id="KW-0812">Transmembrane</keyword>
<protein>
    <submittedName>
        <fullName evidence="2">Uncharacterized protein</fullName>
    </submittedName>
</protein>
<feature type="transmembrane region" description="Helical" evidence="1">
    <location>
        <begin position="115"/>
        <end position="137"/>
    </location>
</feature>
<gene>
    <name evidence="2" type="ORF">PQO05_19705</name>
</gene>
<keyword evidence="1" id="KW-0472">Membrane</keyword>
<dbReference type="RefSeq" id="WP_273629155.1">
    <property type="nucleotide sequence ID" value="NZ_CP117167.1"/>
</dbReference>
<name>A0ABY7T3L2_9SPHI</name>
<reference evidence="2 3" key="1">
    <citation type="submission" date="2023-02" db="EMBL/GenBank/DDBJ databases">
        <title>Genome sequence of Mucilaginibacter jinjuensis strain KACC 16571.</title>
        <authorList>
            <person name="Kim S."/>
            <person name="Heo J."/>
            <person name="Kwon S.-W."/>
        </authorList>
    </citation>
    <scope>NUCLEOTIDE SEQUENCE [LARGE SCALE GENOMIC DNA]</scope>
    <source>
        <strain evidence="2 3">KACC 16571</strain>
    </source>
</reference>
<sequence length="222" mass="26365">MSPYITVNTTAEFICFVVSLLCLYKDKDPVWRLLILFLLVTSMVEVGGIYMRRVLQQPNFMLYNVFLVIECLVESYFFYHLYKTYYNRFKLFGSWAIIFLFVYFAELITNKYAGFVFITFTVVSVVLVLASVYYYYLVLREDQFRSLSVYAPFWWVSGTLCFYFAGTASNIFFSYLAKDRAPIINHSVRYVVFNILNIVLYLNWSYSFICRYRQRTSSSLSD</sequence>
<feature type="transmembrane region" description="Helical" evidence="1">
    <location>
        <begin position="149"/>
        <end position="176"/>
    </location>
</feature>
<keyword evidence="3" id="KW-1185">Reference proteome</keyword>
<dbReference type="Proteomes" id="UP001216139">
    <property type="component" value="Chromosome"/>
</dbReference>
<evidence type="ECO:0000313" key="2">
    <source>
        <dbReference type="EMBL" id="WCT10966.1"/>
    </source>
</evidence>
<keyword evidence="1" id="KW-1133">Transmembrane helix</keyword>
<feature type="transmembrane region" description="Helical" evidence="1">
    <location>
        <begin position="31"/>
        <end position="50"/>
    </location>
</feature>
<proteinExistence type="predicted"/>
<evidence type="ECO:0000256" key="1">
    <source>
        <dbReference type="SAM" id="Phobius"/>
    </source>
</evidence>
<feature type="transmembrane region" description="Helical" evidence="1">
    <location>
        <begin position="62"/>
        <end position="79"/>
    </location>
</feature>
<accession>A0ABY7T3L2</accession>
<evidence type="ECO:0000313" key="3">
    <source>
        <dbReference type="Proteomes" id="UP001216139"/>
    </source>
</evidence>